<organism evidence="2 3">
    <name type="scientific">Candidatus Gottesmanbacteria bacterium RBG_16_38_7b</name>
    <dbReference type="NCBI Taxonomy" id="1798372"/>
    <lineage>
        <taxon>Bacteria</taxon>
        <taxon>Candidatus Gottesmaniibacteriota</taxon>
    </lineage>
</organism>
<feature type="transmembrane region" description="Helical" evidence="1">
    <location>
        <begin position="12"/>
        <end position="35"/>
    </location>
</feature>
<gene>
    <name evidence="2" type="ORF">A2153_02940</name>
</gene>
<sequence length="384" mass="44238">MSNGTSFIGFPIAIFPTMTITSLIRISLIFPLLIFLNFQFYKIFLHRLHLSKVNFFTKLTLSLIFILFAFWYKPVTKTIEEATAPSKNEIAEKTSNLSNWKKYENDKLGFSFSYPGYLKVEERNNSGDEYVFLIPPGEENPLFNVEVPQNFHPLQAYEYNLTVTHDLIEEKDVTVDGIKGKMIVSGYLLAKDKTRTYSSVAIISNDETYEFSGISFDLDNPDNAIFDKILSTIKFNHKGLNKFEELPVTAAWTIFTNPDSLFSVRHPEEWNVENIKPIVPSQMGRLSYSTFKDQDFIYDLSVEVLLLSKLSNLYENNDVEKCSDYQQNILIIKSGKQINYSKCEYANHYLLQFPEKDRLFVVRSKKGIINPPIVDAFLSSITPE</sequence>
<keyword evidence="1" id="KW-1133">Transmembrane helix</keyword>
<reference evidence="2 3" key="1">
    <citation type="journal article" date="2016" name="Nat. Commun.">
        <title>Thousands of microbial genomes shed light on interconnected biogeochemical processes in an aquifer system.</title>
        <authorList>
            <person name="Anantharaman K."/>
            <person name="Brown C.T."/>
            <person name="Hug L.A."/>
            <person name="Sharon I."/>
            <person name="Castelle C.J."/>
            <person name="Probst A.J."/>
            <person name="Thomas B.C."/>
            <person name="Singh A."/>
            <person name="Wilkins M.J."/>
            <person name="Karaoz U."/>
            <person name="Brodie E.L."/>
            <person name="Williams K.H."/>
            <person name="Hubbard S.S."/>
            <person name="Banfield J.F."/>
        </authorList>
    </citation>
    <scope>NUCLEOTIDE SEQUENCE [LARGE SCALE GENOMIC DNA]</scope>
</reference>
<evidence type="ECO:0000313" key="2">
    <source>
        <dbReference type="EMBL" id="OGG00301.1"/>
    </source>
</evidence>
<feature type="transmembrane region" description="Helical" evidence="1">
    <location>
        <begin position="55"/>
        <end position="72"/>
    </location>
</feature>
<evidence type="ECO:0000313" key="3">
    <source>
        <dbReference type="Proteomes" id="UP000177396"/>
    </source>
</evidence>
<dbReference type="Proteomes" id="UP000177396">
    <property type="component" value="Unassembled WGS sequence"/>
</dbReference>
<keyword evidence="1" id="KW-0812">Transmembrane</keyword>
<keyword evidence="1" id="KW-0472">Membrane</keyword>
<protein>
    <submittedName>
        <fullName evidence="2">Uncharacterized protein</fullName>
    </submittedName>
</protein>
<dbReference type="EMBL" id="MFJB01000025">
    <property type="protein sequence ID" value="OGG00301.1"/>
    <property type="molecule type" value="Genomic_DNA"/>
</dbReference>
<accession>A0A1F5YJE9</accession>
<comment type="caution">
    <text evidence="2">The sequence shown here is derived from an EMBL/GenBank/DDBJ whole genome shotgun (WGS) entry which is preliminary data.</text>
</comment>
<proteinExistence type="predicted"/>
<evidence type="ECO:0000256" key="1">
    <source>
        <dbReference type="SAM" id="Phobius"/>
    </source>
</evidence>
<name>A0A1F5YJE9_9BACT</name>
<dbReference type="AlphaFoldDB" id="A0A1F5YJE9"/>